<evidence type="ECO:0000256" key="1">
    <source>
        <dbReference type="ARBA" id="ARBA00001946"/>
    </source>
</evidence>
<evidence type="ECO:0000313" key="5">
    <source>
        <dbReference type="Proteomes" id="UP001597191"/>
    </source>
</evidence>
<evidence type="ECO:0000259" key="3">
    <source>
        <dbReference type="PROSITE" id="PS51462"/>
    </source>
</evidence>
<dbReference type="InterPro" id="IPR000086">
    <property type="entry name" value="NUDIX_hydrolase_dom"/>
</dbReference>
<organism evidence="4 5">
    <name type="scientific">Lapidilactobacillus gannanensis</name>
    <dbReference type="NCBI Taxonomy" id="2486002"/>
    <lineage>
        <taxon>Bacteria</taxon>
        <taxon>Bacillati</taxon>
        <taxon>Bacillota</taxon>
        <taxon>Bacilli</taxon>
        <taxon>Lactobacillales</taxon>
        <taxon>Lactobacillaceae</taxon>
        <taxon>Lapidilactobacillus</taxon>
    </lineage>
</organism>
<comment type="cofactor">
    <cofactor evidence="1">
        <name>Mg(2+)</name>
        <dbReference type="ChEBI" id="CHEBI:18420"/>
    </cofactor>
</comment>
<dbReference type="RefSeq" id="WP_125648841.1">
    <property type="nucleotide sequence ID" value="NZ_JBHTOH010000034.1"/>
</dbReference>
<dbReference type="SUPFAM" id="SSF55811">
    <property type="entry name" value="Nudix"/>
    <property type="match status" value="1"/>
</dbReference>
<dbReference type="PROSITE" id="PS51462">
    <property type="entry name" value="NUDIX"/>
    <property type="match status" value="1"/>
</dbReference>
<dbReference type="Pfam" id="PF12535">
    <property type="entry name" value="Nudix_N"/>
    <property type="match status" value="1"/>
</dbReference>
<dbReference type="PANTHER" id="PTHR43046">
    <property type="entry name" value="GDP-MANNOSE MANNOSYL HYDROLASE"/>
    <property type="match status" value="1"/>
</dbReference>
<dbReference type="CDD" id="cd18891">
    <property type="entry name" value="NUDIX_UDP-X_diphosphatase"/>
    <property type="match status" value="1"/>
</dbReference>
<protein>
    <submittedName>
        <fullName evidence="4">NUDIX hydrolase N-terminal domain-containing protein</fullName>
    </submittedName>
</protein>
<proteinExistence type="predicted"/>
<evidence type="ECO:0000256" key="2">
    <source>
        <dbReference type="ARBA" id="ARBA00022801"/>
    </source>
</evidence>
<reference evidence="5" key="1">
    <citation type="journal article" date="2019" name="Int. J. Syst. Evol. Microbiol.">
        <title>The Global Catalogue of Microorganisms (GCM) 10K type strain sequencing project: providing services to taxonomists for standard genome sequencing and annotation.</title>
        <authorList>
            <consortium name="The Broad Institute Genomics Platform"/>
            <consortium name="The Broad Institute Genome Sequencing Center for Infectious Disease"/>
            <person name="Wu L."/>
            <person name="Ma J."/>
        </authorList>
    </citation>
    <scope>NUCLEOTIDE SEQUENCE [LARGE SCALE GENOMIC DNA]</scope>
    <source>
        <strain evidence="5">CCM 8937</strain>
    </source>
</reference>
<dbReference type="EMBL" id="JBHTOH010000034">
    <property type="protein sequence ID" value="MFD1411071.1"/>
    <property type="molecule type" value="Genomic_DNA"/>
</dbReference>
<keyword evidence="5" id="KW-1185">Reference proteome</keyword>
<dbReference type="Gene3D" id="6.10.250.1120">
    <property type="match status" value="1"/>
</dbReference>
<dbReference type="GO" id="GO:0016787">
    <property type="term" value="F:hydrolase activity"/>
    <property type="evidence" value="ECO:0007669"/>
    <property type="project" value="UniProtKB-KW"/>
</dbReference>
<dbReference type="Pfam" id="PF00293">
    <property type="entry name" value="NUDIX"/>
    <property type="match status" value="1"/>
</dbReference>
<dbReference type="InterPro" id="IPR015797">
    <property type="entry name" value="NUDIX_hydrolase-like_dom_sf"/>
</dbReference>
<dbReference type="Proteomes" id="UP001597191">
    <property type="component" value="Unassembled WGS sequence"/>
</dbReference>
<keyword evidence="2 4" id="KW-0378">Hydrolase</keyword>
<dbReference type="InterPro" id="IPR020476">
    <property type="entry name" value="Nudix_hydrolase"/>
</dbReference>
<dbReference type="PANTHER" id="PTHR43046:SF16">
    <property type="entry name" value="ADP-RIBOSE PYROPHOSPHATASE YJHB-RELATED"/>
    <property type="match status" value="1"/>
</dbReference>
<evidence type="ECO:0000313" key="4">
    <source>
        <dbReference type="EMBL" id="MFD1411071.1"/>
    </source>
</evidence>
<sequence>MTSELLNSQRQMLALIQSGLHYTKEPFERDRYEKLEQILLEQMATTTNTKVADLTAALTQDQGYITPKVDVRALIVKNQQILMVQDKPTGEWSLPGGFADVGYTPTENIIREVFEETGLQVTVQGLLDIFDTAKRTDIPQPFQYYKMVFACQPVAGHFAENIETGQIAYFALDKLPALSLNRTTKEQLTTLMARKTAITVE</sequence>
<dbReference type="InterPro" id="IPR059176">
    <property type="entry name" value="UDP-X_N"/>
</dbReference>
<feature type="domain" description="Nudix hydrolase" evidence="3">
    <location>
        <begin position="66"/>
        <end position="194"/>
    </location>
</feature>
<dbReference type="PRINTS" id="PR00502">
    <property type="entry name" value="NUDIXFAMILY"/>
</dbReference>
<accession>A0ABW4BMZ3</accession>
<name>A0ABW4BMZ3_9LACO</name>
<comment type="caution">
    <text evidence="4">The sequence shown here is derived from an EMBL/GenBank/DDBJ whole genome shotgun (WGS) entry which is preliminary data.</text>
</comment>
<gene>
    <name evidence="4" type="ORF">ACFQ4R_05540</name>
</gene>
<dbReference type="Gene3D" id="3.90.79.10">
    <property type="entry name" value="Nucleoside Triphosphate Pyrophosphohydrolase"/>
    <property type="match status" value="1"/>
</dbReference>